<gene>
    <name evidence="1" type="ORF">UFOPK4201_01632</name>
</gene>
<accession>A0A6J6AQJ0</accession>
<protein>
    <submittedName>
        <fullName evidence="1">Unannotated protein</fullName>
    </submittedName>
</protein>
<sequence length="98" mass="10747">MIVEVAIPMSGASVNRWITYRSVCITKPIPIPTNIAEPTTNAADVEAWIEESRIIPTHEITSPTNGTTTWPPRRSVIWPAMIVQRPEVTANGARSNPA</sequence>
<dbReference type="EMBL" id="CAEUNJ010000086">
    <property type="protein sequence ID" value="CAB4372588.1"/>
    <property type="molecule type" value="Genomic_DNA"/>
</dbReference>
<organism evidence="1">
    <name type="scientific">freshwater metagenome</name>
    <dbReference type="NCBI Taxonomy" id="449393"/>
    <lineage>
        <taxon>unclassified sequences</taxon>
        <taxon>metagenomes</taxon>
        <taxon>ecological metagenomes</taxon>
    </lineage>
</organism>
<dbReference type="AlphaFoldDB" id="A0A6J6AQJ0"/>
<evidence type="ECO:0000313" key="1">
    <source>
        <dbReference type="EMBL" id="CAB4372588.1"/>
    </source>
</evidence>
<name>A0A6J6AQJ0_9ZZZZ</name>
<proteinExistence type="predicted"/>
<reference evidence="1" key="1">
    <citation type="submission" date="2020-05" db="EMBL/GenBank/DDBJ databases">
        <authorList>
            <person name="Chiriac C."/>
            <person name="Salcher M."/>
            <person name="Ghai R."/>
            <person name="Kavagutti S V."/>
        </authorList>
    </citation>
    <scope>NUCLEOTIDE SEQUENCE</scope>
</reference>